<evidence type="ECO:0000256" key="1">
    <source>
        <dbReference type="ARBA" id="ARBA00001968"/>
    </source>
</evidence>
<dbReference type="Proteomes" id="UP000254601">
    <property type="component" value="Unassembled WGS sequence"/>
</dbReference>
<dbReference type="AlphaFoldDB" id="A0A380MV38"/>
<organism evidence="8 9">
    <name type="scientific">Suttonella ornithocola</name>
    <dbReference type="NCBI Taxonomy" id="279832"/>
    <lineage>
        <taxon>Bacteria</taxon>
        <taxon>Pseudomonadati</taxon>
        <taxon>Pseudomonadota</taxon>
        <taxon>Gammaproteobacteria</taxon>
        <taxon>Cardiobacteriales</taxon>
        <taxon>Cardiobacteriaceae</taxon>
        <taxon>Suttonella</taxon>
    </lineage>
</organism>
<dbReference type="NCBIfam" id="TIGR00255">
    <property type="entry name" value="YicC/YloC family endoribonuclease"/>
    <property type="match status" value="1"/>
</dbReference>
<keyword evidence="2" id="KW-0540">Nuclease</keyword>
<dbReference type="InterPro" id="IPR005229">
    <property type="entry name" value="YicC/YloC-like"/>
</dbReference>
<keyword evidence="9" id="KW-1185">Reference proteome</keyword>
<dbReference type="PANTHER" id="PTHR30636:SF3">
    <property type="entry name" value="UPF0701 PROTEIN YICC"/>
    <property type="match status" value="1"/>
</dbReference>
<evidence type="ECO:0000313" key="8">
    <source>
        <dbReference type="EMBL" id="SUO96425.1"/>
    </source>
</evidence>
<keyword evidence="3" id="KW-0255">Endonuclease</keyword>
<dbReference type="Pfam" id="PF03755">
    <property type="entry name" value="YicC-like_N"/>
    <property type="match status" value="1"/>
</dbReference>
<dbReference type="GO" id="GO:0004521">
    <property type="term" value="F:RNA endonuclease activity"/>
    <property type="evidence" value="ECO:0007669"/>
    <property type="project" value="InterPro"/>
</dbReference>
<dbReference type="GO" id="GO:0016787">
    <property type="term" value="F:hydrolase activity"/>
    <property type="evidence" value="ECO:0007669"/>
    <property type="project" value="UniProtKB-KW"/>
</dbReference>
<evidence type="ECO:0000259" key="7">
    <source>
        <dbReference type="Pfam" id="PF08340"/>
    </source>
</evidence>
<evidence type="ECO:0000256" key="2">
    <source>
        <dbReference type="ARBA" id="ARBA00022722"/>
    </source>
</evidence>
<evidence type="ECO:0000256" key="5">
    <source>
        <dbReference type="ARBA" id="ARBA00035648"/>
    </source>
</evidence>
<protein>
    <submittedName>
        <fullName evidence="8">YicC-like family, N-terminal region</fullName>
    </submittedName>
</protein>
<proteinExistence type="inferred from homology"/>
<dbReference type="Pfam" id="PF08340">
    <property type="entry name" value="YicC-like_C"/>
    <property type="match status" value="1"/>
</dbReference>
<feature type="domain" description="Endoribonuclease YicC-like C-terminal" evidence="7">
    <location>
        <begin position="171"/>
        <end position="286"/>
    </location>
</feature>
<dbReference type="InterPro" id="IPR013551">
    <property type="entry name" value="YicC-like_C"/>
</dbReference>
<comment type="similarity">
    <text evidence="5">Belongs to the YicC/YloC family.</text>
</comment>
<evidence type="ECO:0000256" key="4">
    <source>
        <dbReference type="ARBA" id="ARBA00022801"/>
    </source>
</evidence>
<evidence type="ECO:0000256" key="3">
    <source>
        <dbReference type="ARBA" id="ARBA00022759"/>
    </source>
</evidence>
<feature type="domain" description="Endoribonuclease YicC-like N-terminal" evidence="6">
    <location>
        <begin position="4"/>
        <end position="152"/>
    </location>
</feature>
<dbReference type="InterPro" id="IPR013527">
    <property type="entry name" value="YicC-like_N"/>
</dbReference>
<comment type="cofactor">
    <cofactor evidence="1">
        <name>a divalent metal cation</name>
        <dbReference type="ChEBI" id="CHEBI:60240"/>
    </cofactor>
</comment>
<keyword evidence="4" id="KW-0378">Hydrolase</keyword>
<evidence type="ECO:0000313" key="9">
    <source>
        <dbReference type="Proteomes" id="UP000254601"/>
    </source>
</evidence>
<accession>A0A380MV38</accession>
<dbReference type="PANTHER" id="PTHR30636">
    <property type="entry name" value="UPF0701 PROTEIN YICC"/>
    <property type="match status" value="1"/>
</dbReference>
<sequence length="286" mass="32418">MRMSMTAFARATGMIGETSFTVEMKSVNHRYLDIQPKLPETLRAIESEIRAKCQQALYRGKVDIYVTIKRSPNSRDLVLNPPVIKRWLLAFSDSGAMESLGKPDWKTMLSLPGTMIETPADDEALGIAVLEAVDSAIAALLEMRSREGEQITAVLEAQLIKIEQLVDELKAYYPQVENQITEQLKARLAALKLEVEPQRFEQEVVFLLSKADVREELDRLHFHVNEARQALTQKEAIGRRMDFLMQEFNREANTLGSKAADNVLSKAAVDLKVMIEQMREQVQNLE</sequence>
<reference evidence="8 9" key="1">
    <citation type="submission" date="2018-06" db="EMBL/GenBank/DDBJ databases">
        <authorList>
            <consortium name="Pathogen Informatics"/>
            <person name="Doyle S."/>
        </authorList>
    </citation>
    <scope>NUCLEOTIDE SEQUENCE [LARGE SCALE GENOMIC DNA]</scope>
    <source>
        <strain evidence="8 9">NCTC13337</strain>
    </source>
</reference>
<dbReference type="EMBL" id="UHIC01000001">
    <property type="protein sequence ID" value="SUO96425.1"/>
    <property type="molecule type" value="Genomic_DNA"/>
</dbReference>
<name>A0A380MV38_9GAMM</name>
<evidence type="ECO:0000259" key="6">
    <source>
        <dbReference type="Pfam" id="PF03755"/>
    </source>
</evidence>
<gene>
    <name evidence="8" type="ORF">NCTC13337_01856</name>
</gene>